<proteinExistence type="predicted"/>
<keyword evidence="1" id="KW-1133">Transmembrane helix</keyword>
<dbReference type="EMBL" id="MFGB01000023">
    <property type="protein sequence ID" value="OGF25100.1"/>
    <property type="molecule type" value="Genomic_DNA"/>
</dbReference>
<feature type="transmembrane region" description="Helical" evidence="1">
    <location>
        <begin position="14"/>
        <end position="32"/>
    </location>
</feature>
<reference evidence="2 3" key="1">
    <citation type="journal article" date="2016" name="Nat. Commun.">
        <title>Thousands of microbial genomes shed light on interconnected biogeochemical processes in an aquifer system.</title>
        <authorList>
            <person name="Anantharaman K."/>
            <person name="Brown C.T."/>
            <person name="Hug L.A."/>
            <person name="Sharon I."/>
            <person name="Castelle C.J."/>
            <person name="Probst A.J."/>
            <person name="Thomas B.C."/>
            <person name="Singh A."/>
            <person name="Wilkins M.J."/>
            <person name="Karaoz U."/>
            <person name="Brodie E.L."/>
            <person name="Williams K.H."/>
            <person name="Hubbard S.S."/>
            <person name="Banfield J.F."/>
        </authorList>
    </citation>
    <scope>NUCLEOTIDE SEQUENCE [LARGE SCALE GENOMIC DNA]</scope>
</reference>
<evidence type="ECO:0000256" key="1">
    <source>
        <dbReference type="SAM" id="Phobius"/>
    </source>
</evidence>
<sequence length="215" mass="25971">MDLNPQKSLPADNLYKFIAIFGLALFVTAFFIPDSYNKKMWQYRNEVMSEMKFREESITGSINSADKYIKNISEITEKCYKDLAGGENKYFVQVYNEKMQFCNDQQKKTIEFFDDYISTLEEVKNEGGEYYEDAFSKMDQSSQRYKKESELLTKICLIAGFFLMLFGFIAWYFRTQRYLDWILRERGEKFIRKNMFEVCEDKFFEWLRKKINRKK</sequence>
<dbReference type="STRING" id="1797994.A2227_07160"/>
<keyword evidence="1" id="KW-0812">Transmembrane</keyword>
<dbReference type="Proteomes" id="UP000178367">
    <property type="component" value="Unassembled WGS sequence"/>
</dbReference>
<feature type="transmembrane region" description="Helical" evidence="1">
    <location>
        <begin position="151"/>
        <end position="173"/>
    </location>
</feature>
<dbReference type="AlphaFoldDB" id="A0A1F5SEF1"/>
<name>A0A1F5SEF1_9BACT</name>
<gene>
    <name evidence="2" type="ORF">A2227_07160</name>
</gene>
<evidence type="ECO:0000313" key="2">
    <source>
        <dbReference type="EMBL" id="OGF25100.1"/>
    </source>
</evidence>
<evidence type="ECO:0000313" key="3">
    <source>
        <dbReference type="Proteomes" id="UP000178367"/>
    </source>
</evidence>
<comment type="caution">
    <text evidence="2">The sequence shown here is derived from an EMBL/GenBank/DDBJ whole genome shotgun (WGS) entry which is preliminary data.</text>
</comment>
<organism evidence="2 3">
    <name type="scientific">Candidatus Falkowbacteria bacterium RIFOXYA2_FULL_47_19</name>
    <dbReference type="NCBI Taxonomy" id="1797994"/>
    <lineage>
        <taxon>Bacteria</taxon>
        <taxon>Candidatus Falkowiibacteriota</taxon>
    </lineage>
</organism>
<keyword evidence="1" id="KW-0472">Membrane</keyword>
<protein>
    <submittedName>
        <fullName evidence="2">Uncharacterized protein</fullName>
    </submittedName>
</protein>
<accession>A0A1F5SEF1</accession>